<evidence type="ECO:0000313" key="2">
    <source>
        <dbReference type="Proteomes" id="UP000821865"/>
    </source>
</evidence>
<accession>A0ACB8DDQ4</accession>
<reference evidence="1" key="1">
    <citation type="submission" date="2020-05" db="EMBL/GenBank/DDBJ databases">
        <title>Large-scale comparative analyses of tick genomes elucidate their genetic diversity and vector capacities.</title>
        <authorList>
            <person name="Jia N."/>
            <person name="Wang J."/>
            <person name="Shi W."/>
            <person name="Du L."/>
            <person name="Sun Y."/>
            <person name="Zhan W."/>
            <person name="Jiang J."/>
            <person name="Wang Q."/>
            <person name="Zhang B."/>
            <person name="Ji P."/>
            <person name="Sakyi L.B."/>
            <person name="Cui X."/>
            <person name="Yuan T."/>
            <person name="Jiang B."/>
            <person name="Yang W."/>
            <person name="Lam T.T.-Y."/>
            <person name="Chang Q."/>
            <person name="Ding S."/>
            <person name="Wang X."/>
            <person name="Zhu J."/>
            <person name="Ruan X."/>
            <person name="Zhao L."/>
            <person name="Wei J."/>
            <person name="Que T."/>
            <person name="Du C."/>
            <person name="Cheng J."/>
            <person name="Dai P."/>
            <person name="Han X."/>
            <person name="Huang E."/>
            <person name="Gao Y."/>
            <person name="Liu J."/>
            <person name="Shao H."/>
            <person name="Ye R."/>
            <person name="Li L."/>
            <person name="Wei W."/>
            <person name="Wang X."/>
            <person name="Wang C."/>
            <person name="Yang T."/>
            <person name="Huo Q."/>
            <person name="Li W."/>
            <person name="Guo W."/>
            <person name="Chen H."/>
            <person name="Zhou L."/>
            <person name="Ni X."/>
            <person name="Tian J."/>
            <person name="Zhou Y."/>
            <person name="Sheng Y."/>
            <person name="Liu T."/>
            <person name="Pan Y."/>
            <person name="Xia L."/>
            <person name="Li J."/>
            <person name="Zhao F."/>
            <person name="Cao W."/>
        </authorList>
    </citation>
    <scope>NUCLEOTIDE SEQUENCE</scope>
    <source>
        <strain evidence="1">Dsil-2018</strain>
    </source>
</reference>
<comment type="caution">
    <text evidence="1">The sequence shown here is derived from an EMBL/GenBank/DDBJ whole genome shotgun (WGS) entry which is preliminary data.</text>
</comment>
<sequence length="255" mass="28361">MWVKKDDADDDFETKIELSGPEEARRKARELIDVIVHPPEASACSSKCEEPPPLLNCAKLLAKSDEERKKRWDSMAPIIKHFSDEDPQVASMSVQEAAAFGAANNNIVVKYLGPEQQPPPDVGTNPLITFKQAFSNYPEIFDEIYKNKFTKPSPIQSQAWPILLQGQDLIGISHTGTGMTLAFLLPALIHIDSQPVPREERKGPTCLVLAPTRELAQQIEREAKKYHYPGIKCVCIFGDGSRQGHRLRGSCDALS</sequence>
<gene>
    <name evidence="1" type="ORF">HPB49_014038</name>
</gene>
<dbReference type="Proteomes" id="UP000821865">
    <property type="component" value="Chromosome 2"/>
</dbReference>
<name>A0ACB8DDQ4_DERSI</name>
<protein>
    <submittedName>
        <fullName evidence="1">Uncharacterized protein</fullName>
    </submittedName>
</protein>
<dbReference type="EMBL" id="CM023471">
    <property type="protein sequence ID" value="KAH7966143.1"/>
    <property type="molecule type" value="Genomic_DNA"/>
</dbReference>
<keyword evidence="2" id="KW-1185">Reference proteome</keyword>
<evidence type="ECO:0000313" key="1">
    <source>
        <dbReference type="EMBL" id="KAH7966143.1"/>
    </source>
</evidence>
<proteinExistence type="predicted"/>
<organism evidence="1 2">
    <name type="scientific">Dermacentor silvarum</name>
    <name type="common">Tick</name>
    <dbReference type="NCBI Taxonomy" id="543639"/>
    <lineage>
        <taxon>Eukaryota</taxon>
        <taxon>Metazoa</taxon>
        <taxon>Ecdysozoa</taxon>
        <taxon>Arthropoda</taxon>
        <taxon>Chelicerata</taxon>
        <taxon>Arachnida</taxon>
        <taxon>Acari</taxon>
        <taxon>Parasitiformes</taxon>
        <taxon>Ixodida</taxon>
        <taxon>Ixodoidea</taxon>
        <taxon>Ixodidae</taxon>
        <taxon>Rhipicephalinae</taxon>
        <taxon>Dermacentor</taxon>
    </lineage>
</organism>